<dbReference type="AlphaFoldDB" id="A0ABD6FF66"/>
<dbReference type="EMBL" id="QGUI02000066">
    <property type="protein sequence ID" value="MFO7192011.1"/>
    <property type="molecule type" value="Genomic_DNA"/>
</dbReference>
<gene>
    <name evidence="2" type="ORF">DIU77_007190</name>
</gene>
<evidence type="ECO:0000313" key="3">
    <source>
        <dbReference type="Proteomes" id="UP000249324"/>
    </source>
</evidence>
<name>A0ABD6FF66_9PSEU</name>
<protein>
    <submittedName>
        <fullName evidence="2">Uncharacterized protein</fullName>
    </submittedName>
</protein>
<proteinExistence type="predicted"/>
<accession>A0ABD6FF66</accession>
<evidence type="ECO:0000313" key="2">
    <source>
        <dbReference type="EMBL" id="MFO7192011.1"/>
    </source>
</evidence>
<sequence length="58" mass="6091">MRFARPVTALVDAAGLGEPAASRCSSPDGQPRAEAEETATGHALPWLPQPDIALPWLP</sequence>
<evidence type="ECO:0000256" key="1">
    <source>
        <dbReference type="SAM" id="MobiDB-lite"/>
    </source>
</evidence>
<reference evidence="2 3" key="1">
    <citation type="journal article" date="2021" name="BMC Genomics">
        <title>Genome-resolved metagenome and metatranscriptome analyses of thermophilic composting reveal key bacterial players and their metabolic interactions.</title>
        <authorList>
            <person name="Braga L.P.P."/>
            <person name="Pereira R.V."/>
            <person name="Martins L.F."/>
            <person name="Moura L.M.S."/>
            <person name="Sanchez F.B."/>
            <person name="Patane J.S.L."/>
            <person name="da Silva A.M."/>
            <person name="Setubal J.C."/>
        </authorList>
    </citation>
    <scope>NUCLEOTIDE SEQUENCE [LARGE SCALE GENOMIC DNA]</scope>
    <source>
        <strain evidence="2">ZC4RG45</strain>
    </source>
</reference>
<feature type="region of interest" description="Disordered" evidence="1">
    <location>
        <begin position="17"/>
        <end position="58"/>
    </location>
</feature>
<comment type="caution">
    <text evidence="2">The sequence shown here is derived from an EMBL/GenBank/DDBJ whole genome shotgun (WGS) entry which is preliminary data.</text>
</comment>
<organism evidence="2 3">
    <name type="scientific">Thermocrispum agreste</name>
    <dbReference type="NCBI Taxonomy" id="37925"/>
    <lineage>
        <taxon>Bacteria</taxon>
        <taxon>Bacillati</taxon>
        <taxon>Actinomycetota</taxon>
        <taxon>Actinomycetes</taxon>
        <taxon>Pseudonocardiales</taxon>
        <taxon>Pseudonocardiaceae</taxon>
        <taxon>Thermocrispum</taxon>
    </lineage>
</organism>
<dbReference type="Proteomes" id="UP000249324">
    <property type="component" value="Unassembled WGS sequence"/>
</dbReference>